<dbReference type="InterPro" id="IPR008792">
    <property type="entry name" value="PQQD"/>
</dbReference>
<protein>
    <recommendedName>
        <fullName evidence="3">PqqD family protein</fullName>
    </recommendedName>
</protein>
<dbReference type="EMBL" id="LMWL01000011">
    <property type="protein sequence ID" value="KUM97272.1"/>
    <property type="molecule type" value="Genomic_DNA"/>
</dbReference>
<keyword evidence="2" id="KW-1185">Reference proteome</keyword>
<evidence type="ECO:0000313" key="1">
    <source>
        <dbReference type="EMBL" id="KUM97272.1"/>
    </source>
</evidence>
<comment type="caution">
    <text evidence="1">The sequence shown here is derived from an EMBL/GenBank/DDBJ whole genome shotgun (WGS) entry which is preliminary data.</text>
</comment>
<dbReference type="Pfam" id="PF05402">
    <property type="entry name" value="PqqD"/>
    <property type="match status" value="1"/>
</dbReference>
<organism evidence="1 2">
    <name type="scientific">Streptomyces cellostaticus</name>
    <dbReference type="NCBI Taxonomy" id="67285"/>
    <lineage>
        <taxon>Bacteria</taxon>
        <taxon>Bacillati</taxon>
        <taxon>Actinomycetota</taxon>
        <taxon>Actinomycetes</taxon>
        <taxon>Kitasatosporales</taxon>
        <taxon>Streptomycetaceae</taxon>
        <taxon>Streptomyces</taxon>
    </lineage>
</organism>
<evidence type="ECO:0000313" key="2">
    <source>
        <dbReference type="Proteomes" id="UP000054241"/>
    </source>
</evidence>
<dbReference type="AlphaFoldDB" id="A0A101NQE7"/>
<accession>A0A101NQE7</accession>
<reference evidence="1 2" key="1">
    <citation type="submission" date="2015-10" db="EMBL/GenBank/DDBJ databases">
        <title>Draft genome sequence of Streptomyces cellostaticus DSM 40189, type strain for the species Streptomyces cellostaticus.</title>
        <authorList>
            <person name="Ruckert C."/>
            <person name="Winkler A."/>
            <person name="Kalinowski J."/>
            <person name="Kampfer P."/>
            <person name="Glaeser S."/>
        </authorList>
    </citation>
    <scope>NUCLEOTIDE SEQUENCE [LARGE SCALE GENOMIC DNA]</scope>
    <source>
        <strain evidence="1 2">DSM 40189</strain>
    </source>
</reference>
<sequence length="91" mass="10523">MTARYRRNDQIIDRVEPDGEYFLFNPITAKFNKLNRIAGLVWEVLGETHELDGLTDAVFKRVKGVDRSTLEADLRRLLDDMESRDLVVVDA</sequence>
<dbReference type="Proteomes" id="UP000054241">
    <property type="component" value="Unassembled WGS sequence"/>
</dbReference>
<dbReference type="Gene3D" id="1.10.10.1150">
    <property type="entry name" value="Coenzyme PQQ synthesis protein D (PqqD)"/>
    <property type="match status" value="1"/>
</dbReference>
<proteinExistence type="predicted"/>
<evidence type="ECO:0008006" key="3">
    <source>
        <dbReference type="Google" id="ProtNLM"/>
    </source>
</evidence>
<name>A0A101NQE7_9ACTN</name>
<dbReference type="STRING" id="67285.AQI88_08330"/>
<dbReference type="InterPro" id="IPR041881">
    <property type="entry name" value="PqqD_sf"/>
</dbReference>
<dbReference type="OrthoDB" id="2882895at2"/>
<dbReference type="RefSeq" id="WP_066994335.1">
    <property type="nucleotide sequence ID" value="NZ_BNDU01000004.1"/>
</dbReference>
<gene>
    <name evidence="1" type="ORF">AQI88_08330</name>
</gene>